<evidence type="ECO:0000313" key="1">
    <source>
        <dbReference type="EMBL" id="TID24723.1"/>
    </source>
</evidence>
<keyword evidence="2" id="KW-1185">Reference proteome</keyword>
<organism evidence="1 2">
    <name type="scientific">Pichia inconspicua</name>
    <dbReference type="NCBI Taxonomy" id="52247"/>
    <lineage>
        <taxon>Eukaryota</taxon>
        <taxon>Fungi</taxon>
        <taxon>Dikarya</taxon>
        <taxon>Ascomycota</taxon>
        <taxon>Saccharomycotina</taxon>
        <taxon>Pichiomycetes</taxon>
        <taxon>Pichiales</taxon>
        <taxon>Pichiaceae</taxon>
        <taxon>Pichia</taxon>
    </lineage>
</organism>
<dbReference type="EMBL" id="SELW01000488">
    <property type="protein sequence ID" value="TID24723.1"/>
    <property type="molecule type" value="Genomic_DNA"/>
</dbReference>
<comment type="caution">
    <text evidence="1">The sequence shown here is derived from an EMBL/GenBank/DDBJ whole genome shotgun (WGS) entry which is preliminary data.</text>
</comment>
<feature type="non-terminal residue" evidence="1">
    <location>
        <position position="37"/>
    </location>
</feature>
<gene>
    <name evidence="1" type="ORF">CANINC_003000</name>
</gene>
<reference evidence="1 2" key="1">
    <citation type="journal article" date="2019" name="Front. Genet.">
        <title>Whole-Genome Sequencing of the Opportunistic Yeast Pathogen Candida inconspicua Uncovers Its Hybrid Origin.</title>
        <authorList>
            <person name="Mixao V."/>
            <person name="Hansen A.P."/>
            <person name="Saus E."/>
            <person name="Boekhout T."/>
            <person name="Lass-Florl C."/>
            <person name="Gabaldon T."/>
        </authorList>
    </citation>
    <scope>NUCLEOTIDE SEQUENCE [LARGE SCALE GENOMIC DNA]</scope>
    <source>
        <strain evidence="1 2">CBS 180</strain>
    </source>
</reference>
<evidence type="ECO:0000313" key="2">
    <source>
        <dbReference type="Proteomes" id="UP000307173"/>
    </source>
</evidence>
<proteinExistence type="predicted"/>
<dbReference type="Proteomes" id="UP000307173">
    <property type="component" value="Unassembled WGS sequence"/>
</dbReference>
<protein>
    <submittedName>
        <fullName evidence="1">Uncharacterized protein</fullName>
    </submittedName>
</protein>
<dbReference type="AlphaFoldDB" id="A0A4T0X1D4"/>
<name>A0A4T0X1D4_9ASCO</name>
<sequence length="37" mass="3885">MTTITRTMMPRITGVAGDFRKDADVDDEADAVADAAG</sequence>
<accession>A0A4T0X1D4</accession>